<comment type="caution">
    <text evidence="4">The sequence shown here is derived from an EMBL/GenBank/DDBJ whole genome shotgun (WGS) entry which is preliminary data.</text>
</comment>
<name>A0AAN4ZZZ4_9RHOB</name>
<dbReference type="InterPro" id="IPR028081">
    <property type="entry name" value="Leu-bd"/>
</dbReference>
<dbReference type="Gene3D" id="3.40.50.2300">
    <property type="match status" value="2"/>
</dbReference>
<dbReference type="SUPFAM" id="SSF53822">
    <property type="entry name" value="Periplasmic binding protein-like I"/>
    <property type="match status" value="1"/>
</dbReference>
<evidence type="ECO:0000313" key="7">
    <source>
        <dbReference type="Proteomes" id="UP000634647"/>
    </source>
</evidence>
<protein>
    <submittedName>
        <fullName evidence="5">Amino acid/amide ABC transporter substrate-binding protein, HAAT family</fullName>
    </submittedName>
    <submittedName>
        <fullName evidence="4">Nitrile hydratase regulator</fullName>
    </submittedName>
</protein>
<evidence type="ECO:0000256" key="1">
    <source>
        <dbReference type="ARBA" id="ARBA00010062"/>
    </source>
</evidence>
<dbReference type="InterPro" id="IPR028082">
    <property type="entry name" value="Peripla_BP_I"/>
</dbReference>
<feature type="domain" description="Leucine-binding protein" evidence="3">
    <location>
        <begin position="4"/>
        <end position="305"/>
    </location>
</feature>
<dbReference type="EMBL" id="BNAB01000006">
    <property type="protein sequence ID" value="GHE01176.1"/>
    <property type="molecule type" value="Genomic_DNA"/>
</dbReference>
<reference evidence="5 6" key="2">
    <citation type="submission" date="2016-10" db="EMBL/GenBank/DDBJ databases">
        <authorList>
            <person name="Varghese N."/>
            <person name="Submissions S."/>
        </authorList>
    </citation>
    <scope>NUCLEOTIDE SEQUENCE [LARGE SCALE GENOMIC DNA]</scope>
    <source>
        <strain evidence="5 6">DSM 24802</strain>
    </source>
</reference>
<keyword evidence="2" id="KW-0732">Signal</keyword>
<dbReference type="Proteomes" id="UP000634647">
    <property type="component" value="Unassembled WGS sequence"/>
</dbReference>
<dbReference type="PANTHER" id="PTHR47628">
    <property type="match status" value="1"/>
</dbReference>
<dbReference type="Pfam" id="PF13458">
    <property type="entry name" value="Peripla_BP_6"/>
    <property type="match status" value="1"/>
</dbReference>
<gene>
    <name evidence="4" type="ORF">GCM10008024_15600</name>
    <name evidence="5" type="ORF">SAMN05444006_10721</name>
</gene>
<reference evidence="4" key="1">
    <citation type="journal article" date="2014" name="Int. J. Syst. Evol. Microbiol.">
        <title>Complete genome sequence of Corynebacterium casei LMG S-19264T (=DSM 44701T), isolated from a smear-ripened cheese.</title>
        <authorList>
            <consortium name="US DOE Joint Genome Institute (JGI-PGF)"/>
            <person name="Walter F."/>
            <person name="Albersmeier A."/>
            <person name="Kalinowski J."/>
            <person name="Ruckert C."/>
        </authorList>
    </citation>
    <scope>NUCLEOTIDE SEQUENCE</scope>
    <source>
        <strain evidence="4">CGMCC 1.10859</strain>
    </source>
</reference>
<dbReference type="PANTHER" id="PTHR47628:SF1">
    <property type="entry name" value="ALIPHATIC AMIDASE EXPRESSION-REGULATING PROTEIN"/>
    <property type="match status" value="1"/>
</dbReference>
<reference evidence="4" key="3">
    <citation type="submission" date="2023-06" db="EMBL/GenBank/DDBJ databases">
        <authorList>
            <person name="Sun Q."/>
            <person name="Zhou Y."/>
        </authorList>
    </citation>
    <scope>NUCLEOTIDE SEQUENCE</scope>
    <source>
        <strain evidence="4">CGMCC 1.10859</strain>
    </source>
</reference>
<evidence type="ECO:0000256" key="2">
    <source>
        <dbReference type="ARBA" id="ARBA00022729"/>
    </source>
</evidence>
<dbReference type="EMBL" id="FNOB01000007">
    <property type="protein sequence ID" value="SDW82082.1"/>
    <property type="molecule type" value="Genomic_DNA"/>
</dbReference>
<evidence type="ECO:0000259" key="3">
    <source>
        <dbReference type="Pfam" id="PF13458"/>
    </source>
</evidence>
<evidence type="ECO:0000313" key="5">
    <source>
        <dbReference type="EMBL" id="SDW82082.1"/>
    </source>
</evidence>
<keyword evidence="6" id="KW-1185">Reference proteome</keyword>
<comment type="similarity">
    <text evidence="1">Belongs to the leucine-binding protein family.</text>
</comment>
<organism evidence="4 7">
    <name type="scientific">Allgaiera indica</name>
    <dbReference type="NCBI Taxonomy" id="765699"/>
    <lineage>
        <taxon>Bacteria</taxon>
        <taxon>Pseudomonadati</taxon>
        <taxon>Pseudomonadota</taxon>
        <taxon>Alphaproteobacteria</taxon>
        <taxon>Rhodobacterales</taxon>
        <taxon>Paracoccaceae</taxon>
        <taxon>Allgaiera</taxon>
    </lineage>
</organism>
<dbReference type="AlphaFoldDB" id="A0AAN4ZZZ4"/>
<proteinExistence type="inferred from homology"/>
<sequence length="347" mass="37829">MRRVQIGLLIQQTGPAGIWSPSAEACARLAVSEINRHSGILKQHVELVVQDAGTSATDAHAATRRALRHGAHGIVGMLPSYARRAVADAAMNAVPFIYTPQYEGTAAEAQTITTGETAAELLAPGLHWLSEHRKAQSYFLCGSDYVWPRASLSIARAMIPRFGGKVVGEAFTPVGTDTYDGLIERIKRARPDVVLPYFLGTDGISFNRSFHEAGLCPRVLRFTSAIDETIVYGLPPEATENLFVSSGYFASVRSHNNGAFLERYHTAYGETPPPVNSFGQSCYEGIYSLASLVEQAEAFDARRVHRLAGRTEQQRTARGLKSKAVVGGRQPIFLARLDGYDFKVMTV</sequence>
<accession>A0AAN4ZZZ4</accession>
<evidence type="ECO:0000313" key="4">
    <source>
        <dbReference type="EMBL" id="GHE01176.1"/>
    </source>
</evidence>
<dbReference type="Proteomes" id="UP000199541">
    <property type="component" value="Unassembled WGS sequence"/>
</dbReference>
<dbReference type="CDD" id="cd06358">
    <property type="entry name" value="PBP1_NHase"/>
    <property type="match status" value="1"/>
</dbReference>
<evidence type="ECO:0000313" key="6">
    <source>
        <dbReference type="Proteomes" id="UP000199541"/>
    </source>
</evidence>